<accession>A0A9P5WZB4</accession>
<dbReference type="AlphaFoldDB" id="A0A9P5WZB4"/>
<feature type="non-terminal residue" evidence="2">
    <location>
        <position position="1"/>
    </location>
</feature>
<proteinExistence type="predicted"/>
<dbReference type="OrthoDB" id="3265672at2759"/>
<feature type="domain" description="DDE-1" evidence="1">
    <location>
        <begin position="3"/>
        <end position="128"/>
    </location>
</feature>
<sequence>ISVSPNGWTDQELGTLWLKNDFEPTSKAQNISGQPCLLILDGHNSYCTYEFCRFAIQSNIIVVCLPSHTTHALQPCDVGVFSPLVTVWKAQVNQCTCSGIPITKTNFLQYYASACNKAFKSSTIVSAFSKTGIYPFNASAIPASAFEPAKLMTTQASMLIPASIPSI</sequence>
<evidence type="ECO:0000259" key="1">
    <source>
        <dbReference type="Pfam" id="PF03184"/>
    </source>
</evidence>
<evidence type="ECO:0000313" key="2">
    <source>
        <dbReference type="EMBL" id="KAF9440071.1"/>
    </source>
</evidence>
<reference evidence="2" key="1">
    <citation type="submission" date="2020-11" db="EMBL/GenBank/DDBJ databases">
        <authorList>
            <consortium name="DOE Joint Genome Institute"/>
            <person name="Ahrendt S."/>
            <person name="Riley R."/>
            <person name="Andreopoulos W."/>
            <person name="Labutti K."/>
            <person name="Pangilinan J."/>
            <person name="Ruiz-Duenas F.J."/>
            <person name="Barrasa J.M."/>
            <person name="Sanchez-Garcia M."/>
            <person name="Camarero S."/>
            <person name="Miyauchi S."/>
            <person name="Serrano A."/>
            <person name="Linde D."/>
            <person name="Babiker R."/>
            <person name="Drula E."/>
            <person name="Ayuso-Fernandez I."/>
            <person name="Pacheco R."/>
            <person name="Padilla G."/>
            <person name="Ferreira P."/>
            <person name="Barriuso J."/>
            <person name="Kellner H."/>
            <person name="Castanera R."/>
            <person name="Alfaro M."/>
            <person name="Ramirez L."/>
            <person name="Pisabarro A.G."/>
            <person name="Kuo A."/>
            <person name="Tritt A."/>
            <person name="Lipzen A."/>
            <person name="He G."/>
            <person name="Yan M."/>
            <person name="Ng V."/>
            <person name="Cullen D."/>
            <person name="Martin F."/>
            <person name="Rosso M.-N."/>
            <person name="Henrissat B."/>
            <person name="Hibbett D."/>
            <person name="Martinez A.T."/>
            <person name="Grigoriev I.V."/>
        </authorList>
    </citation>
    <scope>NUCLEOTIDE SEQUENCE</scope>
    <source>
        <strain evidence="2">MF-IS2</strain>
    </source>
</reference>
<evidence type="ECO:0000313" key="3">
    <source>
        <dbReference type="Proteomes" id="UP000807342"/>
    </source>
</evidence>
<feature type="non-terminal residue" evidence="2">
    <location>
        <position position="167"/>
    </location>
</feature>
<keyword evidence="3" id="KW-1185">Reference proteome</keyword>
<comment type="caution">
    <text evidence="2">The sequence shown here is derived from an EMBL/GenBank/DDBJ whole genome shotgun (WGS) entry which is preliminary data.</text>
</comment>
<dbReference type="Pfam" id="PF03184">
    <property type="entry name" value="DDE_1"/>
    <property type="match status" value="1"/>
</dbReference>
<dbReference type="EMBL" id="MU152908">
    <property type="protein sequence ID" value="KAF9440071.1"/>
    <property type="molecule type" value="Genomic_DNA"/>
</dbReference>
<protein>
    <submittedName>
        <fullName evidence="2">DDE-domain-containing protein</fullName>
    </submittedName>
</protein>
<gene>
    <name evidence="2" type="ORF">P691DRAFT_619394</name>
</gene>
<dbReference type="GO" id="GO:0003676">
    <property type="term" value="F:nucleic acid binding"/>
    <property type="evidence" value="ECO:0007669"/>
    <property type="project" value="InterPro"/>
</dbReference>
<dbReference type="InterPro" id="IPR004875">
    <property type="entry name" value="DDE_SF_endonuclease_dom"/>
</dbReference>
<dbReference type="Proteomes" id="UP000807342">
    <property type="component" value="Unassembled WGS sequence"/>
</dbReference>
<name>A0A9P5WZB4_9AGAR</name>
<organism evidence="2 3">
    <name type="scientific">Macrolepiota fuliginosa MF-IS2</name>
    <dbReference type="NCBI Taxonomy" id="1400762"/>
    <lineage>
        <taxon>Eukaryota</taxon>
        <taxon>Fungi</taxon>
        <taxon>Dikarya</taxon>
        <taxon>Basidiomycota</taxon>
        <taxon>Agaricomycotina</taxon>
        <taxon>Agaricomycetes</taxon>
        <taxon>Agaricomycetidae</taxon>
        <taxon>Agaricales</taxon>
        <taxon>Agaricineae</taxon>
        <taxon>Agaricaceae</taxon>
        <taxon>Macrolepiota</taxon>
    </lineage>
</organism>